<protein>
    <submittedName>
        <fullName evidence="1">Uncharacterized protein</fullName>
    </submittedName>
</protein>
<name>A0ABY1QEI4_9BURK</name>
<dbReference type="EMBL" id="FXUL01000011">
    <property type="protein sequence ID" value="SMP65805.1"/>
    <property type="molecule type" value="Genomic_DNA"/>
</dbReference>
<sequence>MVQEAQTVLGKGISLICGQFVIPDCVVSALRNAAAVVIHFAYIELRNNMSLICCQLIAPEGFYMVRLDTTAVFIREA</sequence>
<evidence type="ECO:0000313" key="2">
    <source>
        <dbReference type="Proteomes" id="UP001158049"/>
    </source>
</evidence>
<dbReference type="Proteomes" id="UP001158049">
    <property type="component" value="Unassembled WGS sequence"/>
</dbReference>
<gene>
    <name evidence="1" type="ORF">SAMN06295970_11158</name>
</gene>
<proteinExistence type="predicted"/>
<keyword evidence="2" id="KW-1185">Reference proteome</keyword>
<reference evidence="1 2" key="1">
    <citation type="submission" date="2017-05" db="EMBL/GenBank/DDBJ databases">
        <authorList>
            <person name="Varghese N."/>
            <person name="Submissions S."/>
        </authorList>
    </citation>
    <scope>NUCLEOTIDE SEQUENCE [LARGE SCALE GENOMIC DNA]</scope>
    <source>
        <strain evidence="1 2">DSM 26001</strain>
    </source>
</reference>
<accession>A0ABY1QEI4</accession>
<evidence type="ECO:0000313" key="1">
    <source>
        <dbReference type="EMBL" id="SMP65805.1"/>
    </source>
</evidence>
<comment type="caution">
    <text evidence="1">The sequence shown here is derived from an EMBL/GenBank/DDBJ whole genome shotgun (WGS) entry which is preliminary data.</text>
</comment>
<organism evidence="1 2">
    <name type="scientific">Noviherbaspirillum suwonense</name>
    <dbReference type="NCBI Taxonomy" id="1224511"/>
    <lineage>
        <taxon>Bacteria</taxon>
        <taxon>Pseudomonadati</taxon>
        <taxon>Pseudomonadota</taxon>
        <taxon>Betaproteobacteria</taxon>
        <taxon>Burkholderiales</taxon>
        <taxon>Oxalobacteraceae</taxon>
        <taxon>Noviherbaspirillum</taxon>
    </lineage>
</organism>